<keyword evidence="3" id="KW-1185">Reference proteome</keyword>
<accession>A0A7I9VDN1</accession>
<feature type="transmembrane region" description="Helical" evidence="1">
    <location>
        <begin position="28"/>
        <end position="52"/>
    </location>
</feature>
<keyword evidence="1" id="KW-0812">Transmembrane</keyword>
<keyword evidence="1" id="KW-0472">Membrane</keyword>
<dbReference type="AlphaFoldDB" id="A0A7I9VDN1"/>
<dbReference type="EMBL" id="BJOV01000005">
    <property type="protein sequence ID" value="GEE03261.1"/>
    <property type="molecule type" value="Genomic_DNA"/>
</dbReference>
<gene>
    <name evidence="2" type="ORF">nbrc107696_37070</name>
</gene>
<proteinExistence type="predicted"/>
<evidence type="ECO:0000256" key="1">
    <source>
        <dbReference type="SAM" id="Phobius"/>
    </source>
</evidence>
<evidence type="ECO:0000313" key="3">
    <source>
        <dbReference type="Proteomes" id="UP000444960"/>
    </source>
</evidence>
<evidence type="ECO:0000313" key="2">
    <source>
        <dbReference type="EMBL" id="GEE03261.1"/>
    </source>
</evidence>
<organism evidence="2 3">
    <name type="scientific">Gordonia spumicola</name>
    <dbReference type="NCBI Taxonomy" id="589161"/>
    <lineage>
        <taxon>Bacteria</taxon>
        <taxon>Bacillati</taxon>
        <taxon>Actinomycetota</taxon>
        <taxon>Actinomycetes</taxon>
        <taxon>Mycobacteriales</taxon>
        <taxon>Gordoniaceae</taxon>
        <taxon>Gordonia</taxon>
    </lineage>
</organism>
<protein>
    <submittedName>
        <fullName evidence="2">Uncharacterized protein</fullName>
    </submittedName>
</protein>
<reference evidence="3" key="1">
    <citation type="submission" date="2019-06" db="EMBL/GenBank/DDBJ databases">
        <title>Gordonia isolated from sludge of a wastewater treatment plant.</title>
        <authorList>
            <person name="Tamura T."/>
            <person name="Aoyama K."/>
            <person name="Kang Y."/>
            <person name="Saito S."/>
            <person name="Akiyama N."/>
            <person name="Yazawa K."/>
            <person name="Gonoi T."/>
            <person name="Mikami Y."/>
        </authorList>
    </citation>
    <scope>NUCLEOTIDE SEQUENCE [LARGE SCALE GENOMIC DNA]</scope>
    <source>
        <strain evidence="3">NBRC 107696</strain>
    </source>
</reference>
<sequence>MPVDVRFHLPQGPQLPPKSWQRRYRWPIRVGSVVAVLVFVAASTVAIVYGFAARSTITASGAVTVDCVTRTAGGSSQIRFGAPVALYDADDTDGSPLATTYLDGLRRLGGDVCLADFEVKDLDSVPLYTVTIGDDFRALVSSGALEAGYLFA</sequence>
<keyword evidence="1" id="KW-1133">Transmembrane helix</keyword>
<comment type="caution">
    <text evidence="2">The sequence shown here is derived from an EMBL/GenBank/DDBJ whole genome shotgun (WGS) entry which is preliminary data.</text>
</comment>
<dbReference type="Proteomes" id="UP000444960">
    <property type="component" value="Unassembled WGS sequence"/>
</dbReference>
<name>A0A7I9VDN1_9ACTN</name>